<accession>A0A1Y0CW61</accession>
<dbReference type="PANTHER" id="PTHR36571">
    <property type="entry name" value="PROTEIN YGIW"/>
    <property type="match status" value="1"/>
</dbReference>
<sequence>MNKILLGTALSLSLLAGSATAGSNFSYQQPRVTVAQALRMTEDHDIRLTGHVVEQVGKEKYLFDDGTGTLLVEIDNDKWRDMRATSRTRLTIWGQLDEDERGNTLQVDHLELAR</sequence>
<gene>
    <name evidence="3" type="ORF">CBP12_05000</name>
</gene>
<dbReference type="SUPFAM" id="SSF101756">
    <property type="entry name" value="Hypothetical protein YgiW"/>
    <property type="match status" value="1"/>
</dbReference>
<evidence type="ECO:0000256" key="1">
    <source>
        <dbReference type="ARBA" id="ARBA00022729"/>
    </source>
</evidence>
<dbReference type="Gene3D" id="2.40.50.200">
    <property type="entry name" value="Bacterial OB-fold"/>
    <property type="match status" value="1"/>
</dbReference>
<dbReference type="NCBIfam" id="NF033674">
    <property type="entry name" value="stress_OB_fold"/>
    <property type="match status" value="1"/>
</dbReference>
<dbReference type="Pfam" id="PF04076">
    <property type="entry name" value="BOF"/>
    <property type="match status" value="1"/>
</dbReference>
<dbReference type="Proteomes" id="UP000243793">
    <property type="component" value="Chromosome"/>
</dbReference>
<evidence type="ECO:0000313" key="4">
    <source>
        <dbReference type="Proteomes" id="UP000243793"/>
    </source>
</evidence>
<dbReference type="AlphaFoldDB" id="A0A1Y0CW61"/>
<dbReference type="EMBL" id="CP021376">
    <property type="protein sequence ID" value="ART79590.1"/>
    <property type="molecule type" value="Genomic_DNA"/>
</dbReference>
<evidence type="ECO:0000313" key="3">
    <source>
        <dbReference type="EMBL" id="ART79590.1"/>
    </source>
</evidence>
<name>A0A1Y0CW61_9GAMM</name>
<reference evidence="4" key="1">
    <citation type="submission" date="2017-05" db="EMBL/GenBank/DDBJ databases">
        <authorList>
            <person name="Sung H."/>
        </authorList>
    </citation>
    <scope>NUCLEOTIDE SEQUENCE [LARGE SCALE GENOMIC DNA]</scope>
    <source>
        <strain evidence="4">AMac2203</strain>
    </source>
</reference>
<keyword evidence="1 2" id="KW-0732">Signal</keyword>
<protein>
    <submittedName>
        <fullName evidence="3">Uncharacterized protein</fullName>
    </submittedName>
</protein>
<dbReference type="PANTHER" id="PTHR36571:SF1">
    <property type="entry name" value="PROTEIN YGIW"/>
    <property type="match status" value="1"/>
</dbReference>
<dbReference type="RefSeq" id="WP_086963463.1">
    <property type="nucleotide sequence ID" value="NZ_CP021376.1"/>
</dbReference>
<dbReference type="InterPro" id="IPR036700">
    <property type="entry name" value="BOBF_sf"/>
</dbReference>
<keyword evidence="4" id="KW-1185">Reference proteome</keyword>
<evidence type="ECO:0000256" key="2">
    <source>
        <dbReference type="SAM" id="SignalP"/>
    </source>
</evidence>
<dbReference type="KEGG" id="ocm:CBP12_05000"/>
<dbReference type="InterPro" id="IPR005220">
    <property type="entry name" value="CarO-like"/>
</dbReference>
<proteinExistence type="predicted"/>
<feature type="chain" id="PRO_5010990892" evidence="2">
    <location>
        <begin position="22"/>
        <end position="114"/>
    </location>
</feature>
<feature type="signal peptide" evidence="2">
    <location>
        <begin position="1"/>
        <end position="21"/>
    </location>
</feature>
<organism evidence="3 4">
    <name type="scientific">Oceanisphaera avium</name>
    <dbReference type="NCBI Taxonomy" id="1903694"/>
    <lineage>
        <taxon>Bacteria</taxon>
        <taxon>Pseudomonadati</taxon>
        <taxon>Pseudomonadota</taxon>
        <taxon>Gammaproteobacteria</taxon>
        <taxon>Aeromonadales</taxon>
        <taxon>Aeromonadaceae</taxon>
        <taxon>Oceanisphaera</taxon>
    </lineage>
</organism>
<dbReference type="OrthoDB" id="598245at2"/>